<feature type="region of interest" description="Disordered" evidence="1">
    <location>
        <begin position="22"/>
        <end position="63"/>
    </location>
</feature>
<reference evidence="4" key="1">
    <citation type="submission" date="2019-02" db="EMBL/GenBank/DDBJ databases">
        <authorList>
            <person name="Gruber-Vodicka R. H."/>
            <person name="Seah K. B. B."/>
        </authorList>
    </citation>
    <scope>NUCLEOTIDE SEQUENCE</scope>
    <source>
        <strain evidence="2">BECK_BZ163</strain>
        <strain evidence="4">BECK_BZ164</strain>
        <strain evidence="3">BECK_BZ165</strain>
    </source>
</reference>
<name>A0A450WII9_9GAMM</name>
<proteinExistence type="predicted"/>
<gene>
    <name evidence="2" type="ORF">BECKFM1743A_GA0114220_104601</name>
    <name evidence="4" type="ORF">BECKFM1743B_GA0114221_104471</name>
    <name evidence="3" type="ORF">BECKFM1743C_GA0114222_104851</name>
</gene>
<dbReference type="EMBL" id="CAADFL010000447">
    <property type="protein sequence ID" value="VFK16842.1"/>
    <property type="molecule type" value="Genomic_DNA"/>
</dbReference>
<evidence type="ECO:0000313" key="3">
    <source>
        <dbReference type="EMBL" id="VFJ68408.1"/>
    </source>
</evidence>
<dbReference type="EMBL" id="CAADEZ010000460">
    <property type="protein sequence ID" value="VFJ67880.1"/>
    <property type="molecule type" value="Genomic_DNA"/>
</dbReference>
<dbReference type="AlphaFoldDB" id="A0A450WII9"/>
<sequence>MGYSPLLRDSLKTQIGPFQYGSVPGKGLPAPVGLDPRTVDRSPGQGTPARRSRQQSGWSRSRRRARRPLDLDLHCRRMASTGFWVPWPVSFLLCERLQRVDCFLSPIQWPVLPLLTAYQHGSCCQWVPRTAMFFGCGFGENQGTGCRGGYRGRSNSTPAGLGQMEPVTQALSYRSLRWTHPPFVPRSLRREGLRVPRRGASR</sequence>
<accession>A0A450WII9</accession>
<organism evidence="4">
    <name type="scientific">Candidatus Kentrum sp. FM</name>
    <dbReference type="NCBI Taxonomy" id="2126340"/>
    <lineage>
        <taxon>Bacteria</taxon>
        <taxon>Pseudomonadati</taxon>
        <taxon>Pseudomonadota</taxon>
        <taxon>Gammaproteobacteria</taxon>
        <taxon>Candidatus Kentrum</taxon>
    </lineage>
</organism>
<protein>
    <submittedName>
        <fullName evidence="4">Uncharacterized protein</fullName>
    </submittedName>
</protein>
<evidence type="ECO:0000313" key="4">
    <source>
        <dbReference type="EMBL" id="VFK16842.1"/>
    </source>
</evidence>
<evidence type="ECO:0000313" key="2">
    <source>
        <dbReference type="EMBL" id="VFJ67880.1"/>
    </source>
</evidence>
<evidence type="ECO:0000256" key="1">
    <source>
        <dbReference type="SAM" id="MobiDB-lite"/>
    </source>
</evidence>
<dbReference type="EMBL" id="CAADFA010000485">
    <property type="protein sequence ID" value="VFJ68408.1"/>
    <property type="molecule type" value="Genomic_DNA"/>
</dbReference>